<dbReference type="Pfam" id="PF01551">
    <property type="entry name" value="Peptidase_M23"/>
    <property type="match status" value="1"/>
</dbReference>
<keyword evidence="5" id="KW-1185">Reference proteome</keyword>
<protein>
    <submittedName>
        <fullName evidence="4">M23 family metallopeptidase</fullName>
    </submittedName>
</protein>
<dbReference type="OrthoDB" id="1099523at2"/>
<dbReference type="RefSeq" id="WP_121658723.1">
    <property type="nucleotide sequence ID" value="NZ_BMEK01000001.1"/>
</dbReference>
<feature type="signal peptide" evidence="2">
    <location>
        <begin position="1"/>
        <end position="41"/>
    </location>
</feature>
<dbReference type="InterPro" id="IPR011055">
    <property type="entry name" value="Dup_hybrid_motif"/>
</dbReference>
<dbReference type="PANTHER" id="PTHR21666:SF289">
    <property type="entry name" value="L-ALA--D-GLU ENDOPEPTIDASE"/>
    <property type="match status" value="1"/>
</dbReference>
<dbReference type="EMBL" id="RCWJ01000001">
    <property type="protein sequence ID" value="RLQ86362.1"/>
    <property type="molecule type" value="Genomic_DNA"/>
</dbReference>
<dbReference type="SUPFAM" id="SSF51261">
    <property type="entry name" value="Duplicated hybrid motif"/>
    <property type="match status" value="1"/>
</dbReference>
<name>A0A3L7JCZ5_9MICO</name>
<feature type="domain" description="M23ase beta-sheet core" evidence="3">
    <location>
        <begin position="112"/>
        <end position="204"/>
    </location>
</feature>
<dbReference type="InterPro" id="IPR050570">
    <property type="entry name" value="Cell_wall_metabolism_enzyme"/>
</dbReference>
<dbReference type="Proteomes" id="UP000282460">
    <property type="component" value="Unassembled WGS sequence"/>
</dbReference>
<evidence type="ECO:0000259" key="3">
    <source>
        <dbReference type="Pfam" id="PF01551"/>
    </source>
</evidence>
<dbReference type="InterPro" id="IPR016047">
    <property type="entry name" value="M23ase_b-sheet_dom"/>
</dbReference>
<proteinExistence type="predicted"/>
<accession>A0A3L7JCZ5</accession>
<keyword evidence="1 2" id="KW-0732">Signal</keyword>
<dbReference type="AlphaFoldDB" id="A0A3L7JCZ5"/>
<dbReference type="PANTHER" id="PTHR21666">
    <property type="entry name" value="PEPTIDASE-RELATED"/>
    <property type="match status" value="1"/>
</dbReference>
<gene>
    <name evidence="4" type="ORF">D9V28_05965</name>
</gene>
<dbReference type="CDD" id="cd12797">
    <property type="entry name" value="M23_peptidase"/>
    <property type="match status" value="1"/>
</dbReference>
<evidence type="ECO:0000256" key="1">
    <source>
        <dbReference type="ARBA" id="ARBA00022729"/>
    </source>
</evidence>
<dbReference type="GO" id="GO:0004222">
    <property type="term" value="F:metalloendopeptidase activity"/>
    <property type="evidence" value="ECO:0007669"/>
    <property type="project" value="TreeGrafter"/>
</dbReference>
<dbReference type="Gene3D" id="2.70.70.10">
    <property type="entry name" value="Glucose Permease (Domain IIA)"/>
    <property type="match status" value="1"/>
</dbReference>
<sequence>MNDLVLHSRRKRADSRAIRPLFALAAVIPALVAALAVPAHAATVDAASPSAGSTAVVAAVDDSQLNAGPPSRGGNYMHDADAAWVRPVAGRITSNYGPRPVICTPAGCSNTFHDGVDFGSACGTPIKAISPGRVTSATNAGSFGERVIIDHGSGLESIYGHMQTGSFKVSVGQHVQAGTIIGNVGMTGVATGCHLDLKIRTGAYTDPKPFLAFRGVTL</sequence>
<comment type="caution">
    <text evidence="4">The sequence shown here is derived from an EMBL/GenBank/DDBJ whole genome shotgun (WGS) entry which is preliminary data.</text>
</comment>
<evidence type="ECO:0000313" key="4">
    <source>
        <dbReference type="EMBL" id="RLQ86362.1"/>
    </source>
</evidence>
<evidence type="ECO:0000313" key="5">
    <source>
        <dbReference type="Proteomes" id="UP000282460"/>
    </source>
</evidence>
<evidence type="ECO:0000256" key="2">
    <source>
        <dbReference type="SAM" id="SignalP"/>
    </source>
</evidence>
<feature type="chain" id="PRO_5018197075" evidence="2">
    <location>
        <begin position="42"/>
        <end position="218"/>
    </location>
</feature>
<organism evidence="4 5">
    <name type="scientific">Mycetocola zhadangensis</name>
    <dbReference type="NCBI Taxonomy" id="1164595"/>
    <lineage>
        <taxon>Bacteria</taxon>
        <taxon>Bacillati</taxon>
        <taxon>Actinomycetota</taxon>
        <taxon>Actinomycetes</taxon>
        <taxon>Micrococcales</taxon>
        <taxon>Microbacteriaceae</taxon>
        <taxon>Mycetocola</taxon>
    </lineage>
</organism>
<reference evidence="4 5" key="1">
    <citation type="submission" date="2018-10" db="EMBL/GenBank/DDBJ databases">
        <authorList>
            <person name="Li J."/>
        </authorList>
    </citation>
    <scope>NUCLEOTIDE SEQUENCE [LARGE SCALE GENOMIC DNA]</scope>
    <source>
        <strain evidence="4 5">ZD1-4</strain>
    </source>
</reference>